<dbReference type="InterPro" id="IPR011234">
    <property type="entry name" value="Fumarylacetoacetase-like_C"/>
</dbReference>
<sequence length="51" mass="5353">MELKAGDVINTGTPEGVGMGFKPAKFLKGGEKIVTTIEGIGTITNQVVNYK</sequence>
<dbReference type="GO" id="GO:0018773">
    <property type="term" value="F:acetylpyruvate hydrolase activity"/>
    <property type="evidence" value="ECO:0007669"/>
    <property type="project" value="TreeGrafter"/>
</dbReference>
<name>A0A6J6EZD2_9ZZZZ</name>
<dbReference type="Gene3D" id="3.90.850.10">
    <property type="entry name" value="Fumarylacetoacetase-like, C-terminal domain"/>
    <property type="match status" value="1"/>
</dbReference>
<dbReference type="PANTHER" id="PTHR11820:SF7">
    <property type="entry name" value="ACYLPYRUVASE FAHD1, MITOCHONDRIAL"/>
    <property type="match status" value="1"/>
</dbReference>
<dbReference type="EMBL" id="CAEZTV010000081">
    <property type="protein sequence ID" value="CAB4581397.1"/>
    <property type="molecule type" value="Genomic_DNA"/>
</dbReference>
<protein>
    <submittedName>
        <fullName evidence="3">Unannotated protein</fullName>
    </submittedName>
</protein>
<evidence type="ECO:0000313" key="3">
    <source>
        <dbReference type="EMBL" id="CAB4581397.1"/>
    </source>
</evidence>
<dbReference type="PANTHER" id="PTHR11820">
    <property type="entry name" value="ACYLPYRUVASE"/>
    <property type="match status" value="1"/>
</dbReference>
<dbReference type="GO" id="GO:0046872">
    <property type="term" value="F:metal ion binding"/>
    <property type="evidence" value="ECO:0007669"/>
    <property type="project" value="UniProtKB-KW"/>
</dbReference>
<keyword evidence="1" id="KW-0479">Metal-binding</keyword>
<dbReference type="InterPro" id="IPR036663">
    <property type="entry name" value="Fumarylacetoacetase_C_sf"/>
</dbReference>
<accession>A0A6J6EZD2</accession>
<feature type="domain" description="Fumarylacetoacetase-like C-terminal" evidence="2">
    <location>
        <begin position="1"/>
        <end position="48"/>
    </location>
</feature>
<gene>
    <name evidence="3" type="ORF">UFOPK1747_00598</name>
</gene>
<organism evidence="3">
    <name type="scientific">freshwater metagenome</name>
    <dbReference type="NCBI Taxonomy" id="449393"/>
    <lineage>
        <taxon>unclassified sequences</taxon>
        <taxon>metagenomes</taxon>
        <taxon>ecological metagenomes</taxon>
    </lineage>
</organism>
<proteinExistence type="predicted"/>
<dbReference type="AlphaFoldDB" id="A0A6J6EZD2"/>
<dbReference type="SUPFAM" id="SSF56529">
    <property type="entry name" value="FAH"/>
    <property type="match status" value="1"/>
</dbReference>
<evidence type="ECO:0000256" key="1">
    <source>
        <dbReference type="ARBA" id="ARBA00022723"/>
    </source>
</evidence>
<evidence type="ECO:0000259" key="2">
    <source>
        <dbReference type="Pfam" id="PF01557"/>
    </source>
</evidence>
<reference evidence="3" key="1">
    <citation type="submission" date="2020-05" db="EMBL/GenBank/DDBJ databases">
        <authorList>
            <person name="Chiriac C."/>
            <person name="Salcher M."/>
            <person name="Ghai R."/>
            <person name="Kavagutti S V."/>
        </authorList>
    </citation>
    <scope>NUCLEOTIDE SEQUENCE</scope>
</reference>
<dbReference type="Pfam" id="PF01557">
    <property type="entry name" value="FAA_hydrolase"/>
    <property type="match status" value="1"/>
</dbReference>